<evidence type="ECO:0000256" key="7">
    <source>
        <dbReference type="ARBA" id="ARBA00023136"/>
    </source>
</evidence>
<keyword evidence="11" id="KW-1185">Reference proteome</keyword>
<keyword evidence="4" id="KW-1003">Cell membrane</keyword>
<keyword evidence="7 8" id="KW-0472">Membrane</keyword>
<dbReference type="NCBIfam" id="NF003007">
    <property type="entry name" value="PRK03818.1"/>
    <property type="match status" value="1"/>
</dbReference>
<evidence type="ECO:0000259" key="9">
    <source>
        <dbReference type="PROSITE" id="PS51202"/>
    </source>
</evidence>
<evidence type="ECO:0000256" key="4">
    <source>
        <dbReference type="ARBA" id="ARBA00022475"/>
    </source>
</evidence>
<protein>
    <submittedName>
        <fullName evidence="10">Transporter</fullName>
    </submittedName>
</protein>
<dbReference type="PROSITE" id="PS51202">
    <property type="entry name" value="RCK_C"/>
    <property type="match status" value="2"/>
</dbReference>
<feature type="transmembrane region" description="Helical" evidence="8">
    <location>
        <begin position="409"/>
        <end position="431"/>
    </location>
</feature>
<feature type="domain" description="RCK C-terminal" evidence="9">
    <location>
        <begin position="283"/>
        <end position="367"/>
    </location>
</feature>
<evidence type="ECO:0000256" key="6">
    <source>
        <dbReference type="ARBA" id="ARBA00022989"/>
    </source>
</evidence>
<evidence type="ECO:0000256" key="1">
    <source>
        <dbReference type="ARBA" id="ARBA00004651"/>
    </source>
</evidence>
<feature type="transmembrane region" description="Helical" evidence="8">
    <location>
        <begin position="473"/>
        <end position="495"/>
    </location>
</feature>
<sequence length="559" mass="59743">MSWLVSLFADPATSAHIIFVYSLVIAAGTLLGHIRVAGVSLGATFILFAGLAASQLGLSVPSEVLTLMRDFGLTLFVFFIGLQVGPSFFSSFKSGGLLLNGLTALLVLLGIAVTIALYFLCSGWVSLPQMMGVHYGAVTNTPGLGATQEALDVLHYAGENIAVAYACAYPLGVVGTITCAIILRYAFRINLAEEDKHWEDEKKAQNHEPIYFHVEATNSGIEGRKISEVREIIARPFIASRILREGQISSPTADTALKRGDILRIVAAPESRLPVSAFFGRERDDVDLAADKSPVSTRTILITRSKINGMTVKDLALSRFDGVNITRVFRAGMTLFPYSNLHLQVGDQVYCVGPEAALQRLESILGNKIKKLYHPNILTIFVGLAAGILLGSVPIVIPGLPVPLKLGLAGGPLIVSILIGRFGCFMKLVSFTTQSVSMMMRELGISLFLASVGLAASQGFVDAMTNGNGPLYVGLGLLITVIPLLIVGTIARCVFHVNYHSIVGLMAGATTDPPVLAYAATLSENNSSAVAYSTVYPLAMFLRILTGQLILVVLWPFVS</sequence>
<evidence type="ECO:0000256" key="5">
    <source>
        <dbReference type="ARBA" id="ARBA00022692"/>
    </source>
</evidence>
<proteinExistence type="inferred from homology"/>
<dbReference type="NCBIfam" id="TIGR01625">
    <property type="entry name" value="YidE_YbjL_dupl"/>
    <property type="match status" value="2"/>
</dbReference>
<dbReference type="Pfam" id="PF06826">
    <property type="entry name" value="Asp-Al_Ex"/>
    <property type="match status" value="2"/>
</dbReference>
<dbReference type="Proteomes" id="UP001297600">
    <property type="component" value="Unassembled WGS sequence"/>
</dbReference>
<feature type="transmembrane region" description="Helical" evidence="8">
    <location>
        <begin position="540"/>
        <end position="558"/>
    </location>
</feature>
<feature type="transmembrane region" description="Helical" evidence="8">
    <location>
        <begin position="377"/>
        <end position="397"/>
    </location>
</feature>
<dbReference type="Gene3D" id="3.30.70.1450">
    <property type="entry name" value="Regulator of K+ conductance, C-terminal domain"/>
    <property type="match status" value="2"/>
</dbReference>
<keyword evidence="3" id="KW-0813">Transport</keyword>
<evidence type="ECO:0000256" key="2">
    <source>
        <dbReference type="ARBA" id="ARBA00009854"/>
    </source>
</evidence>
<name>A0ABS9MPP1_9BURK</name>
<evidence type="ECO:0000256" key="3">
    <source>
        <dbReference type="ARBA" id="ARBA00022448"/>
    </source>
</evidence>
<dbReference type="SUPFAM" id="SSF116726">
    <property type="entry name" value="TrkA C-terminal domain-like"/>
    <property type="match status" value="2"/>
</dbReference>
<feature type="transmembrane region" description="Helical" evidence="8">
    <location>
        <begin position="97"/>
        <end position="120"/>
    </location>
</feature>
<keyword evidence="5 8" id="KW-0812">Transmembrane</keyword>
<dbReference type="InterPro" id="IPR006037">
    <property type="entry name" value="RCK_C"/>
</dbReference>
<dbReference type="InterPro" id="IPR036721">
    <property type="entry name" value="RCK_C_sf"/>
</dbReference>
<dbReference type="PANTHER" id="PTHR30445">
    <property type="entry name" value="K(+)_H(+) ANTIPORTER SUBUNIT KHTT"/>
    <property type="match status" value="1"/>
</dbReference>
<reference evidence="10 11" key="1">
    <citation type="submission" date="2022-02" db="EMBL/GenBank/DDBJ databases">
        <title>Mesosutterella porci, a novel member of the family Sutterellaceae from pig feces.</title>
        <authorList>
            <person name="Wylensek D."/>
            <person name="Clavel T."/>
        </authorList>
    </citation>
    <scope>NUCLEOTIDE SEQUENCE [LARGE SCALE GENOMIC DNA]</scope>
    <source>
        <strain evidence="11">oilRF-744-wt-GAM-9</strain>
    </source>
</reference>
<feature type="transmembrane region" description="Helical" evidence="8">
    <location>
        <begin position="162"/>
        <end position="187"/>
    </location>
</feature>
<feature type="transmembrane region" description="Helical" evidence="8">
    <location>
        <begin position="443"/>
        <end position="461"/>
    </location>
</feature>
<gene>
    <name evidence="10" type="ORF">MAF45_03860</name>
</gene>
<keyword evidence="6 8" id="KW-1133">Transmembrane helix</keyword>
<evidence type="ECO:0000256" key="8">
    <source>
        <dbReference type="SAM" id="Phobius"/>
    </source>
</evidence>
<comment type="subcellular location">
    <subcellularLocation>
        <location evidence="1">Cell membrane</location>
        <topology evidence="1">Multi-pass membrane protein</topology>
    </subcellularLocation>
</comment>
<feature type="transmembrane region" description="Helical" evidence="8">
    <location>
        <begin position="502"/>
        <end position="520"/>
    </location>
</feature>
<feature type="transmembrane region" description="Helical" evidence="8">
    <location>
        <begin position="12"/>
        <end position="32"/>
    </location>
</feature>
<feature type="transmembrane region" description="Helical" evidence="8">
    <location>
        <begin position="39"/>
        <end position="59"/>
    </location>
</feature>
<accession>A0ABS9MPP1</accession>
<comment type="similarity">
    <text evidence="2">Belongs to the AAE transporter (TC 2.A.81) family.</text>
</comment>
<evidence type="ECO:0000313" key="10">
    <source>
        <dbReference type="EMBL" id="MCG5030580.1"/>
    </source>
</evidence>
<dbReference type="EMBL" id="JAKNCT010000004">
    <property type="protein sequence ID" value="MCG5030580.1"/>
    <property type="molecule type" value="Genomic_DNA"/>
</dbReference>
<organism evidence="10 11">
    <name type="scientific">Mesosutterella porci</name>
    <dbReference type="NCBI Taxonomy" id="2915351"/>
    <lineage>
        <taxon>Bacteria</taxon>
        <taxon>Pseudomonadati</taxon>
        <taxon>Pseudomonadota</taxon>
        <taxon>Betaproteobacteria</taxon>
        <taxon>Burkholderiales</taxon>
        <taxon>Sutterellaceae</taxon>
        <taxon>Mesosutterella</taxon>
    </lineage>
</organism>
<feature type="domain" description="RCK C-terminal" evidence="9">
    <location>
        <begin position="196"/>
        <end position="282"/>
    </location>
</feature>
<dbReference type="InterPro" id="IPR050144">
    <property type="entry name" value="AAE_transporter"/>
</dbReference>
<dbReference type="Pfam" id="PF02080">
    <property type="entry name" value="TrkA_C"/>
    <property type="match status" value="1"/>
</dbReference>
<evidence type="ECO:0000313" key="11">
    <source>
        <dbReference type="Proteomes" id="UP001297600"/>
    </source>
</evidence>
<dbReference type="InterPro" id="IPR006512">
    <property type="entry name" value="YidE_YbjL"/>
</dbReference>
<feature type="transmembrane region" description="Helical" evidence="8">
    <location>
        <begin position="71"/>
        <end position="90"/>
    </location>
</feature>
<dbReference type="RefSeq" id="WP_237978238.1">
    <property type="nucleotide sequence ID" value="NZ_JAKNCT010000004.1"/>
</dbReference>
<comment type="caution">
    <text evidence="10">The sequence shown here is derived from an EMBL/GenBank/DDBJ whole genome shotgun (WGS) entry which is preliminary data.</text>
</comment>
<dbReference type="PANTHER" id="PTHR30445:SF3">
    <property type="entry name" value="TRANSPORT PROTEIN YIDE-RELATED"/>
    <property type="match status" value="1"/>
</dbReference>